<sequence>MSSPNDDVHLSPPAFLSILADGNRLPLSSTESSTTIVRMTIKAIRELDDDSQDDNQSHTVGRLFPSVTGCTLTIRGLALSSAESSTTIVRTTIRAIRELDDDSQDDNQSHTTSPVLGGQFQEHTQGHPTAAKSTIGTSRHQLPTNFSHPLVTPLPQATLSVPTASETDSGLFPPDFSTFLPPTGTASTFRPPTGTSSHLQNPSPESSAGRGTTLLRSPPMISPTPSMVLTRPQPVPESSGFWVTCYDLFGQRFLAGLALIVFVGWVIMGYEVIFRDPSRAVGMACRVILYEWLWVDVWVLVTLWLLWAALRSRILLTTPSQLQSPVLSPVGVVGRTWATLRNNIITIEALILAGGWFIIGYGVRERRNDSIVLLCRPLSAYGVFVLYTWVIITLRFIYDVLVLILVRGPTRVRDVEEGGEDGPEGGARED</sequence>
<feature type="compositionally biased region" description="Polar residues" evidence="1">
    <location>
        <begin position="184"/>
        <end position="210"/>
    </location>
</feature>
<reference evidence="3 5" key="1">
    <citation type="submission" date="2019-09" db="EMBL/GenBank/DDBJ databases">
        <title>Draft genome of the ectomycorrhizal ascomycete Sphaerosporella brunnea.</title>
        <authorList>
            <consortium name="DOE Joint Genome Institute"/>
            <person name="Benucci G.M."/>
            <person name="Marozzi G."/>
            <person name="Antonielli L."/>
            <person name="Sanchez S."/>
            <person name="Marco P."/>
            <person name="Wang X."/>
            <person name="Falini L.B."/>
            <person name="Barry K."/>
            <person name="Haridas S."/>
            <person name="Lipzen A."/>
            <person name="Labutti K."/>
            <person name="Grigoriev I.V."/>
            <person name="Murat C."/>
            <person name="Martin F."/>
            <person name="Albertini E."/>
            <person name="Donnini D."/>
            <person name="Bonito G."/>
        </authorList>
    </citation>
    <scope>NUCLEOTIDE SEQUENCE [LARGE SCALE GENOMIC DNA]</scope>
    <source>
        <strain evidence="3 5">Sb_GMNB300</strain>
    </source>
</reference>
<organism evidence="3 5">
    <name type="scientific">Sphaerosporella brunnea</name>
    <dbReference type="NCBI Taxonomy" id="1250544"/>
    <lineage>
        <taxon>Eukaryota</taxon>
        <taxon>Fungi</taxon>
        <taxon>Dikarya</taxon>
        <taxon>Ascomycota</taxon>
        <taxon>Pezizomycotina</taxon>
        <taxon>Pezizomycetes</taxon>
        <taxon>Pezizales</taxon>
        <taxon>Pyronemataceae</taxon>
        <taxon>Sphaerosporella</taxon>
    </lineage>
</organism>
<evidence type="ECO:0000256" key="2">
    <source>
        <dbReference type="SAM" id="Phobius"/>
    </source>
</evidence>
<feature type="region of interest" description="Disordered" evidence="1">
    <location>
        <begin position="182"/>
        <end position="217"/>
    </location>
</feature>
<protein>
    <submittedName>
        <fullName evidence="3">Uncharacterized protein</fullName>
    </submittedName>
</protein>
<evidence type="ECO:0000256" key="1">
    <source>
        <dbReference type="SAM" id="MobiDB-lite"/>
    </source>
</evidence>
<keyword evidence="2" id="KW-1133">Transmembrane helix</keyword>
<name>A0A5J5EB70_9PEZI</name>
<dbReference type="InParanoid" id="A0A5J5EB70"/>
<dbReference type="EMBL" id="VXIS01000638">
    <property type="protein sequence ID" value="KAA8892675.1"/>
    <property type="molecule type" value="Genomic_DNA"/>
</dbReference>
<gene>
    <name evidence="3" type="ORF">FN846DRAFT_1010276</name>
    <name evidence="4" type="ORF">FN846DRAFT_998994</name>
</gene>
<evidence type="ECO:0000313" key="5">
    <source>
        <dbReference type="Proteomes" id="UP000326924"/>
    </source>
</evidence>
<keyword evidence="2" id="KW-0812">Transmembrane</keyword>
<feature type="transmembrane region" description="Helical" evidence="2">
    <location>
        <begin position="253"/>
        <end position="273"/>
    </location>
</feature>
<dbReference type="AlphaFoldDB" id="A0A5J5EB70"/>
<evidence type="ECO:0000313" key="3">
    <source>
        <dbReference type="EMBL" id="KAA8892675.1"/>
    </source>
</evidence>
<keyword evidence="2" id="KW-0472">Membrane</keyword>
<feature type="region of interest" description="Disordered" evidence="1">
    <location>
        <begin position="99"/>
        <end position="134"/>
    </location>
</feature>
<evidence type="ECO:0000313" key="4">
    <source>
        <dbReference type="EMBL" id="KAA8911885.1"/>
    </source>
</evidence>
<dbReference type="Proteomes" id="UP000326924">
    <property type="component" value="Unassembled WGS sequence"/>
</dbReference>
<feature type="transmembrane region" description="Helical" evidence="2">
    <location>
        <begin position="384"/>
        <end position="406"/>
    </location>
</feature>
<dbReference type="EMBL" id="VXIS01000031">
    <property type="protein sequence ID" value="KAA8911885.1"/>
    <property type="molecule type" value="Genomic_DNA"/>
</dbReference>
<keyword evidence="5" id="KW-1185">Reference proteome</keyword>
<feature type="compositionally biased region" description="Polar residues" evidence="1">
    <location>
        <begin position="121"/>
        <end position="134"/>
    </location>
</feature>
<comment type="caution">
    <text evidence="3">The sequence shown here is derived from an EMBL/GenBank/DDBJ whole genome shotgun (WGS) entry which is preliminary data.</text>
</comment>
<feature type="transmembrane region" description="Helical" evidence="2">
    <location>
        <begin position="344"/>
        <end position="363"/>
    </location>
</feature>
<accession>A0A5J5EB70</accession>
<feature type="transmembrane region" description="Helical" evidence="2">
    <location>
        <begin position="293"/>
        <end position="310"/>
    </location>
</feature>
<proteinExistence type="predicted"/>